<dbReference type="RefSeq" id="WP_281448365.1">
    <property type="nucleotide sequence ID" value="NZ_JASBAO010000001.1"/>
</dbReference>
<dbReference type="Pfam" id="PF11011">
    <property type="entry name" value="DUF2849"/>
    <property type="match status" value="1"/>
</dbReference>
<dbReference type="EMBL" id="JASBAO010000001">
    <property type="protein sequence ID" value="MDI2091269.1"/>
    <property type="molecule type" value="Genomic_DNA"/>
</dbReference>
<protein>
    <submittedName>
        <fullName evidence="2">DUF2849 domain-containing protein</fullName>
    </submittedName>
</protein>
<gene>
    <name evidence="2" type="ORF">QJV27_07785</name>
</gene>
<organism evidence="2 3">
    <name type="scientific">Commensalibacter oyaizuii</name>
    <dbReference type="NCBI Taxonomy" id="3043873"/>
    <lineage>
        <taxon>Bacteria</taxon>
        <taxon>Pseudomonadati</taxon>
        <taxon>Pseudomonadota</taxon>
        <taxon>Alphaproteobacteria</taxon>
        <taxon>Acetobacterales</taxon>
        <taxon>Acetobacteraceae</taxon>
    </lineage>
</organism>
<comment type="caution">
    <text evidence="2">The sequence shown here is derived from an EMBL/GenBank/DDBJ whole genome shotgun (WGS) entry which is preliminary data.</text>
</comment>
<sequence length="111" mass="12534">MAPTNKNANAEGSFVLTANRFSDGRVVWFTPQGYWSVILEEAEIFPSKEALDLAQEIASKDVATQYIVDLYSVELNSNRIPRTTREQIRAFGPSTHPEFNPRSIQETTLNE</sequence>
<feature type="region of interest" description="Disordered" evidence="1">
    <location>
        <begin position="88"/>
        <end position="111"/>
    </location>
</feature>
<keyword evidence="3" id="KW-1185">Reference proteome</keyword>
<reference evidence="2" key="1">
    <citation type="submission" date="2023-05" db="EMBL/GenBank/DDBJ databases">
        <title>Whole genome sequence of Commensalibacter sp.</title>
        <authorList>
            <person name="Charoenyingcharoen P."/>
            <person name="Yukphan P."/>
        </authorList>
    </citation>
    <scope>NUCLEOTIDE SEQUENCE</scope>
    <source>
        <strain evidence="2">TBRC 16381</strain>
    </source>
</reference>
<evidence type="ECO:0000313" key="3">
    <source>
        <dbReference type="Proteomes" id="UP001431634"/>
    </source>
</evidence>
<name>A0ABT6Q2E9_9PROT</name>
<evidence type="ECO:0000256" key="1">
    <source>
        <dbReference type="SAM" id="MobiDB-lite"/>
    </source>
</evidence>
<dbReference type="Proteomes" id="UP001431634">
    <property type="component" value="Unassembled WGS sequence"/>
</dbReference>
<dbReference type="InterPro" id="IPR021270">
    <property type="entry name" value="DUF2849"/>
</dbReference>
<feature type="compositionally biased region" description="Polar residues" evidence="1">
    <location>
        <begin position="102"/>
        <end position="111"/>
    </location>
</feature>
<evidence type="ECO:0000313" key="2">
    <source>
        <dbReference type="EMBL" id="MDI2091269.1"/>
    </source>
</evidence>
<proteinExistence type="predicted"/>
<accession>A0ABT6Q2E9</accession>